<evidence type="ECO:0000256" key="3">
    <source>
        <dbReference type="ARBA" id="ARBA00022692"/>
    </source>
</evidence>
<dbReference type="CDD" id="cd06173">
    <property type="entry name" value="MFS_MefA_like"/>
    <property type="match status" value="1"/>
</dbReference>
<proteinExistence type="predicted"/>
<feature type="transmembrane region" description="Helical" evidence="6">
    <location>
        <begin position="363"/>
        <end position="383"/>
    </location>
</feature>
<evidence type="ECO:0000256" key="6">
    <source>
        <dbReference type="SAM" id="Phobius"/>
    </source>
</evidence>
<sequence length="420" mass="42949">MSEFAGAQAPSATDPRKLTSGPFVRLWTAYTVNVAGDEFYTLAVPLIAYQAGASAGSMSLLYACSLLPQVVMGVLGGVVADRAERVKILRISYLCSALTLLTACAIFGLTGVHLAGLAATAVLLGATAPVAAAAFDSSISLYVEPAGLSRANAMTEASRTVCVVAGPAAAGVLLGHTAPQYALLVNALSFIGAFLVLHSVRTRARSAATLGKALPDGFGTALKAGLRHLLKGRGSLRIGVALSTVINLVFGAYEPLVVYRLRDQVHASSSTVGLVMACAGAVSLAVALLLSWKAPSRSFMSVMGVSTAAQGLSVAVVALSDSVVLITCAQAAFVSAMLVYTVYWRAMRQANVPSAFLGRVSGACRAIAFGGSFLGSVVSYFLLNGILAVDIALLAAGVMVLALGILLTAWTAVGRKTTAM</sequence>
<comment type="caution">
    <text evidence="7">The sequence shown here is derived from an EMBL/GenBank/DDBJ whole genome shotgun (WGS) entry which is preliminary data.</text>
</comment>
<feature type="transmembrane region" description="Helical" evidence="6">
    <location>
        <begin position="181"/>
        <end position="200"/>
    </location>
</feature>
<dbReference type="Pfam" id="PF07690">
    <property type="entry name" value="MFS_1"/>
    <property type="match status" value="1"/>
</dbReference>
<keyword evidence="4 6" id="KW-1133">Transmembrane helix</keyword>
<gene>
    <name evidence="7" type="ORF">OKJ48_00200</name>
</gene>
<name>A0ABU6C1V1_9ACTN</name>
<keyword evidence="5 6" id="KW-0472">Membrane</keyword>
<feature type="transmembrane region" description="Helical" evidence="6">
    <location>
        <begin position="273"/>
        <end position="292"/>
    </location>
</feature>
<comment type="subcellular location">
    <subcellularLocation>
        <location evidence="1">Cell membrane</location>
        <topology evidence="1">Multi-pass membrane protein</topology>
    </subcellularLocation>
</comment>
<dbReference type="InterPro" id="IPR011701">
    <property type="entry name" value="MFS"/>
</dbReference>
<dbReference type="Proteomes" id="UP001352223">
    <property type="component" value="Unassembled WGS sequence"/>
</dbReference>
<dbReference type="PANTHER" id="PTHR23513:SF18">
    <property type="entry name" value="INTEGRAL MEMBRANE PROTEIN"/>
    <property type="match status" value="1"/>
</dbReference>
<accession>A0ABU6C1V1</accession>
<dbReference type="EMBL" id="JAOZYB010000001">
    <property type="protein sequence ID" value="MEB3958687.1"/>
    <property type="molecule type" value="Genomic_DNA"/>
</dbReference>
<feature type="transmembrane region" description="Helical" evidence="6">
    <location>
        <begin position="389"/>
        <end position="413"/>
    </location>
</feature>
<evidence type="ECO:0000256" key="1">
    <source>
        <dbReference type="ARBA" id="ARBA00004651"/>
    </source>
</evidence>
<dbReference type="SUPFAM" id="SSF103473">
    <property type="entry name" value="MFS general substrate transporter"/>
    <property type="match status" value="1"/>
</dbReference>
<dbReference type="InterPro" id="IPR036259">
    <property type="entry name" value="MFS_trans_sf"/>
</dbReference>
<dbReference type="RefSeq" id="WP_324765671.1">
    <property type="nucleotide sequence ID" value="NZ_BAAATS010000022.1"/>
</dbReference>
<keyword evidence="2" id="KW-1003">Cell membrane</keyword>
<feature type="transmembrane region" description="Helical" evidence="6">
    <location>
        <begin position="324"/>
        <end position="343"/>
    </location>
</feature>
<feature type="transmembrane region" description="Helical" evidence="6">
    <location>
        <begin position="299"/>
        <end position="318"/>
    </location>
</feature>
<organism evidence="7 8">
    <name type="scientific">Streptomyces kunmingensis</name>
    <dbReference type="NCBI Taxonomy" id="68225"/>
    <lineage>
        <taxon>Bacteria</taxon>
        <taxon>Bacillati</taxon>
        <taxon>Actinomycetota</taxon>
        <taxon>Actinomycetes</taxon>
        <taxon>Kitasatosporales</taxon>
        <taxon>Streptomycetaceae</taxon>
        <taxon>Streptomyces</taxon>
    </lineage>
</organism>
<evidence type="ECO:0000313" key="7">
    <source>
        <dbReference type="EMBL" id="MEB3958687.1"/>
    </source>
</evidence>
<dbReference type="PANTHER" id="PTHR23513">
    <property type="entry name" value="INTEGRAL MEMBRANE EFFLUX PROTEIN-RELATED"/>
    <property type="match status" value="1"/>
</dbReference>
<evidence type="ECO:0000256" key="4">
    <source>
        <dbReference type="ARBA" id="ARBA00022989"/>
    </source>
</evidence>
<evidence type="ECO:0000313" key="8">
    <source>
        <dbReference type="Proteomes" id="UP001352223"/>
    </source>
</evidence>
<evidence type="ECO:0000256" key="2">
    <source>
        <dbReference type="ARBA" id="ARBA00022475"/>
    </source>
</evidence>
<protein>
    <submittedName>
        <fullName evidence="7">MFS transporter</fullName>
    </submittedName>
</protein>
<keyword evidence="3 6" id="KW-0812">Transmembrane</keyword>
<evidence type="ECO:0000256" key="5">
    <source>
        <dbReference type="ARBA" id="ARBA00023136"/>
    </source>
</evidence>
<keyword evidence="8" id="KW-1185">Reference proteome</keyword>
<dbReference type="Gene3D" id="1.20.1250.20">
    <property type="entry name" value="MFS general substrate transporter like domains"/>
    <property type="match status" value="1"/>
</dbReference>
<feature type="transmembrane region" description="Helical" evidence="6">
    <location>
        <begin position="60"/>
        <end position="79"/>
    </location>
</feature>
<feature type="transmembrane region" description="Helical" evidence="6">
    <location>
        <begin position="91"/>
        <end position="109"/>
    </location>
</feature>
<feature type="transmembrane region" description="Helical" evidence="6">
    <location>
        <begin position="236"/>
        <end position="253"/>
    </location>
</feature>
<reference evidence="7 8" key="1">
    <citation type="submission" date="2022-10" db="EMBL/GenBank/DDBJ databases">
        <authorList>
            <person name="Xie J."/>
            <person name="Shen N."/>
        </authorList>
    </citation>
    <scope>NUCLEOTIDE SEQUENCE [LARGE SCALE GENOMIC DNA]</scope>
    <source>
        <strain evidence="7 8">DSM 41681</strain>
    </source>
</reference>